<dbReference type="Proteomes" id="UP000199045">
    <property type="component" value="Unassembled WGS sequence"/>
</dbReference>
<evidence type="ECO:0000313" key="2">
    <source>
        <dbReference type="Proteomes" id="UP000199045"/>
    </source>
</evidence>
<proteinExistence type="predicted"/>
<sequence>MPAPGSQTEKKFNKEALALLETKKAERTLDALAIGSAYIPSHKLKKNFFEFSEEYVKTHKTDGNRYLQGSLNHFKEFTGVSTIAPIDITECEISIKQGVAGPILSVPR</sequence>
<reference evidence="1 2" key="1">
    <citation type="submission" date="2016-10" db="EMBL/GenBank/DDBJ databases">
        <authorList>
            <person name="de Groot N.N."/>
        </authorList>
    </citation>
    <scope>NUCLEOTIDE SEQUENCE [LARGE SCALE GENOMIC DNA]</scope>
    <source>
        <strain evidence="1 2">DSM 527</strain>
    </source>
</reference>
<name>A0A1G7SN05_CHIFI</name>
<organism evidence="1 2">
    <name type="scientific">Chitinophaga filiformis</name>
    <name type="common">Myxococcus filiformis</name>
    <name type="synonym">Flexibacter filiformis</name>
    <dbReference type="NCBI Taxonomy" id="104663"/>
    <lineage>
        <taxon>Bacteria</taxon>
        <taxon>Pseudomonadati</taxon>
        <taxon>Bacteroidota</taxon>
        <taxon>Chitinophagia</taxon>
        <taxon>Chitinophagales</taxon>
        <taxon>Chitinophagaceae</taxon>
        <taxon>Chitinophaga</taxon>
    </lineage>
</organism>
<dbReference type="EMBL" id="FNBN01000003">
    <property type="protein sequence ID" value="SDG23809.1"/>
    <property type="molecule type" value="Genomic_DNA"/>
</dbReference>
<protein>
    <submittedName>
        <fullName evidence="1">Phage integrase SAM-like domain-containing protein</fullName>
    </submittedName>
</protein>
<accession>A0A1G7SN05</accession>
<dbReference type="AlphaFoldDB" id="A0A1G7SN05"/>
<dbReference type="OrthoDB" id="660902at2"/>
<evidence type="ECO:0000313" key="1">
    <source>
        <dbReference type="EMBL" id="SDG23809.1"/>
    </source>
</evidence>
<gene>
    <name evidence="1" type="ORF">SAMN04488121_103920</name>
</gene>